<dbReference type="RefSeq" id="WP_111845949.1">
    <property type="nucleotide sequence ID" value="NZ_UEGI01000031.1"/>
</dbReference>
<gene>
    <name evidence="1" type="ORF">ESU54_11045</name>
</gene>
<accession>A0A5C6YYI0</accession>
<organism evidence="1 2">
    <name type="scientific">Aequorivita antarctica</name>
    <dbReference type="NCBI Taxonomy" id="153266"/>
    <lineage>
        <taxon>Bacteria</taxon>
        <taxon>Pseudomonadati</taxon>
        <taxon>Bacteroidota</taxon>
        <taxon>Flavobacteriia</taxon>
        <taxon>Flavobacteriales</taxon>
        <taxon>Flavobacteriaceae</taxon>
        <taxon>Aequorivita</taxon>
    </lineage>
</organism>
<comment type="caution">
    <text evidence="1">The sequence shown here is derived from an EMBL/GenBank/DDBJ whole genome shotgun (WGS) entry which is preliminary data.</text>
</comment>
<dbReference type="AlphaFoldDB" id="A0A5C6YYI0"/>
<dbReference type="OrthoDB" id="1441520at2"/>
<keyword evidence="2" id="KW-1185">Reference proteome</keyword>
<reference evidence="1 2" key="1">
    <citation type="submission" date="2019-08" db="EMBL/GenBank/DDBJ databases">
        <title>Genome of Aequorivita antarctica SW49 (type strain).</title>
        <authorList>
            <person name="Bowman J.P."/>
        </authorList>
    </citation>
    <scope>NUCLEOTIDE SEQUENCE [LARGE SCALE GENOMIC DNA]</scope>
    <source>
        <strain evidence="1 2">SW49</strain>
    </source>
</reference>
<protein>
    <submittedName>
        <fullName evidence="1">Uncharacterized protein</fullName>
    </submittedName>
</protein>
<dbReference type="Proteomes" id="UP000321497">
    <property type="component" value="Unassembled WGS sequence"/>
</dbReference>
<proteinExistence type="predicted"/>
<name>A0A5C6YYI0_9FLAO</name>
<sequence length="135" mass="15887">MDKLKKTVKDSIENFEQSYPIKTVRESLAEAGVDFKTRNSGQDKFIKQLKFKLNVKANREKQELLLLTVSKRFKEALIKGLDRPVAYLNNLIREDRVDFQFNKLQELNEEEIKDIIKDQNLIEIIEMIENESKGK</sequence>
<dbReference type="EMBL" id="VORT01000007">
    <property type="protein sequence ID" value="TXD72750.1"/>
    <property type="molecule type" value="Genomic_DNA"/>
</dbReference>
<evidence type="ECO:0000313" key="1">
    <source>
        <dbReference type="EMBL" id="TXD72750.1"/>
    </source>
</evidence>
<evidence type="ECO:0000313" key="2">
    <source>
        <dbReference type="Proteomes" id="UP000321497"/>
    </source>
</evidence>